<feature type="compositionally biased region" description="Polar residues" evidence="1">
    <location>
        <begin position="34"/>
        <end position="46"/>
    </location>
</feature>
<protein>
    <recommendedName>
        <fullName evidence="4">Small, acid-soluble spore protein gamma-type</fullName>
    </recommendedName>
</protein>
<dbReference type="EMBL" id="JAVAMP010000006">
    <property type="protein sequence ID" value="MDP5275178.1"/>
    <property type="molecule type" value="Genomic_DNA"/>
</dbReference>
<dbReference type="RefSeq" id="WP_305992490.1">
    <property type="nucleotide sequence ID" value="NZ_JAVAMP010000006.1"/>
</dbReference>
<evidence type="ECO:0008006" key="4">
    <source>
        <dbReference type="Google" id="ProtNLM"/>
    </source>
</evidence>
<keyword evidence="3" id="KW-1185">Reference proteome</keyword>
<evidence type="ECO:0000313" key="3">
    <source>
        <dbReference type="Proteomes" id="UP001231941"/>
    </source>
</evidence>
<evidence type="ECO:0000256" key="1">
    <source>
        <dbReference type="SAM" id="MobiDB-lite"/>
    </source>
</evidence>
<reference evidence="2 3" key="1">
    <citation type="submission" date="2023-08" db="EMBL/GenBank/DDBJ databases">
        <authorList>
            <person name="Park J.-S."/>
        </authorList>
    </citation>
    <scope>NUCLEOTIDE SEQUENCE [LARGE SCALE GENOMIC DNA]</scope>
    <source>
        <strain evidence="2 3">2205SS18-9</strain>
    </source>
</reference>
<feature type="region of interest" description="Disordered" evidence="1">
    <location>
        <begin position="1"/>
        <end position="46"/>
    </location>
</feature>
<comment type="caution">
    <text evidence="2">The sequence shown here is derived from an EMBL/GenBank/DDBJ whole genome shotgun (WGS) entry which is preliminary data.</text>
</comment>
<sequence length="46" mass="5277">MAKNRNNKNNPNNQNNQQYNAEFAEEVTAKNTKRAGQNARNQEANK</sequence>
<gene>
    <name evidence="2" type="ORF">Q5Y73_13760</name>
</gene>
<feature type="compositionally biased region" description="Low complexity" evidence="1">
    <location>
        <begin position="7"/>
        <end position="20"/>
    </location>
</feature>
<name>A0ABT9J0S4_9BACL</name>
<organism evidence="2 3">
    <name type="scientific">Chengkuizengella axinellae</name>
    <dbReference type="NCBI Taxonomy" id="3064388"/>
    <lineage>
        <taxon>Bacteria</taxon>
        <taxon>Bacillati</taxon>
        <taxon>Bacillota</taxon>
        <taxon>Bacilli</taxon>
        <taxon>Bacillales</taxon>
        <taxon>Paenibacillaceae</taxon>
        <taxon>Chengkuizengella</taxon>
    </lineage>
</organism>
<dbReference type="Proteomes" id="UP001231941">
    <property type="component" value="Unassembled WGS sequence"/>
</dbReference>
<proteinExistence type="predicted"/>
<accession>A0ABT9J0S4</accession>
<evidence type="ECO:0000313" key="2">
    <source>
        <dbReference type="EMBL" id="MDP5275178.1"/>
    </source>
</evidence>